<sequence>MSAGKSANKHQPVIAWQKKMKKSFLSIRKRLTDNVVYEIDYARTSIWNNRRGLYGCAWLRDDIDKAVDIALALEGGDTGELATDVKRIAWYYVADCGGGQHWDCNDEIEWEIGDMVANYNSTSQQHLAIKYAHVLMETLL</sequence>
<dbReference type="EMBL" id="MN739271">
    <property type="protein sequence ID" value="QHS96289.1"/>
    <property type="molecule type" value="Genomic_DNA"/>
</dbReference>
<reference evidence="1" key="1">
    <citation type="journal article" date="2020" name="Nature">
        <title>Giant virus diversity and host interactions through global metagenomics.</title>
        <authorList>
            <person name="Schulz F."/>
            <person name="Roux S."/>
            <person name="Paez-Espino D."/>
            <person name="Jungbluth S."/>
            <person name="Walsh D.A."/>
            <person name="Denef V.J."/>
            <person name="McMahon K.D."/>
            <person name="Konstantinidis K.T."/>
            <person name="Eloe-Fadrosh E.A."/>
            <person name="Kyrpides N.C."/>
            <person name="Woyke T."/>
        </authorList>
    </citation>
    <scope>NUCLEOTIDE SEQUENCE</scope>
    <source>
        <strain evidence="1">GVMAG-M-3300020166-18</strain>
    </source>
</reference>
<accession>A0A6C0BXL7</accession>
<dbReference type="AlphaFoldDB" id="A0A6C0BXL7"/>
<evidence type="ECO:0000313" key="1">
    <source>
        <dbReference type="EMBL" id="QHS96289.1"/>
    </source>
</evidence>
<name>A0A6C0BXL7_9ZZZZ</name>
<organism evidence="1">
    <name type="scientific">viral metagenome</name>
    <dbReference type="NCBI Taxonomy" id="1070528"/>
    <lineage>
        <taxon>unclassified sequences</taxon>
        <taxon>metagenomes</taxon>
        <taxon>organismal metagenomes</taxon>
    </lineage>
</organism>
<proteinExistence type="predicted"/>
<protein>
    <submittedName>
        <fullName evidence="1">Uncharacterized protein</fullName>
    </submittedName>
</protein>